<evidence type="ECO:0000256" key="2">
    <source>
        <dbReference type="ARBA" id="ARBA00023015"/>
    </source>
</evidence>
<feature type="compositionally biased region" description="Polar residues" evidence="5">
    <location>
        <begin position="19"/>
        <end position="38"/>
    </location>
</feature>
<dbReference type="RefSeq" id="XP_049182045.1">
    <property type="nucleotide sequence ID" value="XM_049326725.1"/>
</dbReference>
<comment type="similarity">
    <text evidence="1">Belongs to the EFG1/PHD1/stuA family.</text>
</comment>
<feature type="region of interest" description="Disordered" evidence="5">
    <location>
        <begin position="188"/>
        <end position="254"/>
    </location>
</feature>
<feature type="region of interest" description="Disordered" evidence="5">
    <location>
        <begin position="591"/>
        <end position="611"/>
    </location>
</feature>
<dbReference type="GeneID" id="73378397"/>
<dbReference type="EMBL" id="JAHUZD010000024">
    <property type="protein sequence ID" value="KAI3406300.2"/>
    <property type="molecule type" value="Genomic_DNA"/>
</dbReference>
<dbReference type="InterPro" id="IPR018004">
    <property type="entry name" value="KilA/APSES_HTH"/>
</dbReference>
<evidence type="ECO:0000259" key="6">
    <source>
        <dbReference type="PROSITE" id="PS51299"/>
    </source>
</evidence>
<dbReference type="SUPFAM" id="SSF54616">
    <property type="entry name" value="DNA-binding domain of Mlu1-box binding protein MBP1"/>
    <property type="match status" value="1"/>
</dbReference>
<accession>A0AAI9T1G7</accession>
<evidence type="ECO:0000256" key="5">
    <source>
        <dbReference type="SAM" id="MobiDB-lite"/>
    </source>
</evidence>
<evidence type="ECO:0000256" key="1">
    <source>
        <dbReference type="ARBA" id="ARBA00007247"/>
    </source>
</evidence>
<evidence type="ECO:0000256" key="3">
    <source>
        <dbReference type="ARBA" id="ARBA00023125"/>
    </source>
</evidence>
<name>A0AAI9T1G7_9ASCO</name>
<gene>
    <name evidence="7" type="ORF">KGF56_000780</name>
</gene>
<evidence type="ECO:0000313" key="7">
    <source>
        <dbReference type="EMBL" id="KAI3406300.2"/>
    </source>
</evidence>
<organism evidence="7 8">
    <name type="scientific">Candida oxycetoniae</name>
    <dbReference type="NCBI Taxonomy" id="497107"/>
    <lineage>
        <taxon>Eukaryota</taxon>
        <taxon>Fungi</taxon>
        <taxon>Dikarya</taxon>
        <taxon>Ascomycota</taxon>
        <taxon>Saccharomycotina</taxon>
        <taxon>Pichiomycetes</taxon>
        <taxon>Debaryomycetaceae</taxon>
        <taxon>Candida/Lodderomyces clade</taxon>
        <taxon>Candida</taxon>
    </lineage>
</organism>
<dbReference type="Pfam" id="PF04383">
    <property type="entry name" value="KilA-N"/>
    <property type="match status" value="1"/>
</dbReference>
<dbReference type="InterPro" id="IPR003163">
    <property type="entry name" value="Tscrpt_reg_HTH_APSES-type"/>
</dbReference>
<keyword evidence="8" id="KW-1185">Reference proteome</keyword>
<dbReference type="PANTHER" id="PTHR47792">
    <property type="entry name" value="PROTEIN SOK2-RELATED"/>
    <property type="match status" value="1"/>
</dbReference>
<dbReference type="InterPro" id="IPR029790">
    <property type="entry name" value="EFG1/Phd1/StuA"/>
</dbReference>
<sequence>MNKVVTTPTNTNFYSRELSGVTSGAEQMTSSSRSILLAQTQDKQQQQQQQQMEQQEQEKRPQQQQQHSQQSDPLTQANKYNGIQMHSAPLDTPLAYQQYPSASGQQPLSLRSSKNVLLDYSNYYALQPGYPTTNQNTDFLNASSNATANGNAGNVSEFANTGSTILSPSYSVSGNSAAEIQLLRAKQIQEEQQSQQQQQQQQQQHHQPHAQYSPTGDPTHSAFPTIPPPSQQQQQQPQQQPQQQQQQPQQQQQEYFGSHVGNYINVHHQQQQQQQRPSQLQQHMYSAKLGNQNLISQTQQPILQSEKSHLEIGEHATPDHHHQQQQQQQQQQQMLVQAFGSPGTMLYSQSSLPQYTMAYSSSVPTNPTFVAHPSNSTQRQVQVQSTTELDKQTQIHLPLLNPSISSTFSNKSRNSSTFSARDQGSRAISISSSIPQAEYPENVVRPKVATTRWDDENTNCYQVRAKNILVSRREDTDYINCTKLLNVVGMTRGKRDGILKTEKIKNVVKVGSMNLKGVWIPFDRAYEIARNEGVDGILYPLFVKNIKEYFLTKGHKLKSEDDLEEGELHKNAATEGSERFKLLDEASQNFEKDEEECSSNGYSTSIGSSESKYRNDYFDRTLKTTNIKEDKIFDESQEKSPLSVSNQYKKSK</sequence>
<feature type="compositionally biased region" description="Low complexity" evidence="5">
    <location>
        <begin position="231"/>
        <end position="253"/>
    </location>
</feature>
<proteinExistence type="inferred from homology"/>
<dbReference type="GO" id="GO:0003700">
    <property type="term" value="F:DNA-binding transcription factor activity"/>
    <property type="evidence" value="ECO:0007669"/>
    <property type="project" value="TreeGrafter"/>
</dbReference>
<reference evidence="7" key="1">
    <citation type="journal article" date="2022" name="DNA Res.">
        <title>Genome analysis of five recently described species of the CUG-Ser clade uncovers Candida theae as a new hybrid lineage with pathogenic potential in the Candida parapsilosis species complex.</title>
        <authorList>
            <person name="Mixao V."/>
            <person name="Del Olmo V."/>
            <person name="Hegedusova E."/>
            <person name="Saus E."/>
            <person name="Pryszcz L."/>
            <person name="Cillingova A."/>
            <person name="Nosek J."/>
            <person name="Gabaldon T."/>
        </authorList>
    </citation>
    <scope>NUCLEOTIDE SEQUENCE</scope>
    <source>
        <strain evidence="7">CBS 10844</strain>
    </source>
</reference>
<dbReference type="GO" id="GO:0045944">
    <property type="term" value="P:positive regulation of transcription by RNA polymerase II"/>
    <property type="evidence" value="ECO:0007669"/>
    <property type="project" value="TreeGrafter"/>
</dbReference>
<dbReference type="PANTHER" id="PTHR47792:SF1">
    <property type="entry name" value="PROTEIN SOK2-RELATED"/>
    <property type="match status" value="1"/>
</dbReference>
<dbReference type="SMART" id="SM01252">
    <property type="entry name" value="KilA-N"/>
    <property type="match status" value="1"/>
</dbReference>
<feature type="domain" description="HTH APSES-type" evidence="6">
    <location>
        <begin position="447"/>
        <end position="553"/>
    </location>
</feature>
<dbReference type="PROSITE" id="PS51299">
    <property type="entry name" value="HTH_APSES"/>
    <property type="match status" value="1"/>
</dbReference>
<evidence type="ECO:0000313" key="8">
    <source>
        <dbReference type="Proteomes" id="UP001202479"/>
    </source>
</evidence>
<keyword evidence="3" id="KW-0238">DNA-binding</keyword>
<dbReference type="InterPro" id="IPR036887">
    <property type="entry name" value="HTH_APSES_sf"/>
</dbReference>
<keyword evidence="4" id="KW-0804">Transcription</keyword>
<evidence type="ECO:0000256" key="4">
    <source>
        <dbReference type="ARBA" id="ARBA00023163"/>
    </source>
</evidence>
<dbReference type="AlphaFoldDB" id="A0AAI9T1G7"/>
<dbReference type="GO" id="GO:0043565">
    <property type="term" value="F:sequence-specific DNA binding"/>
    <property type="evidence" value="ECO:0007669"/>
    <property type="project" value="TreeGrafter"/>
</dbReference>
<dbReference type="Proteomes" id="UP001202479">
    <property type="component" value="Unassembled WGS sequence"/>
</dbReference>
<comment type="caution">
    <text evidence="7">The sequence shown here is derived from an EMBL/GenBank/DDBJ whole genome shotgun (WGS) entry which is preliminary data.</text>
</comment>
<protein>
    <submittedName>
        <fullName evidence="7">EFH1</fullName>
    </submittedName>
</protein>
<feature type="compositionally biased region" description="Low complexity" evidence="5">
    <location>
        <begin position="39"/>
        <end position="54"/>
    </location>
</feature>
<dbReference type="GO" id="GO:0005634">
    <property type="term" value="C:nucleus"/>
    <property type="evidence" value="ECO:0007669"/>
    <property type="project" value="TreeGrafter"/>
</dbReference>
<dbReference type="Gene3D" id="3.10.260.10">
    <property type="entry name" value="Transcription regulator HTH, APSES-type DNA-binding domain"/>
    <property type="match status" value="1"/>
</dbReference>
<feature type="region of interest" description="Disordered" evidence="5">
    <location>
        <begin position="19"/>
        <end position="73"/>
    </location>
</feature>
<keyword evidence="2" id="KW-0805">Transcription regulation</keyword>
<feature type="compositionally biased region" description="Low complexity" evidence="5">
    <location>
        <begin position="598"/>
        <end position="610"/>
    </location>
</feature>
<feature type="compositionally biased region" description="Low complexity" evidence="5">
    <location>
        <begin position="190"/>
        <end position="205"/>
    </location>
</feature>